<accession>A9DUG3</accession>
<gene>
    <name evidence="1" type="ORF">KAOT1_02722</name>
</gene>
<dbReference type="AlphaFoldDB" id="A9DUG3"/>
<comment type="caution">
    <text evidence="1">The sequence shown here is derived from an EMBL/GenBank/DDBJ whole genome shotgun (WGS) entry which is preliminary data.</text>
</comment>
<keyword evidence="2" id="KW-1185">Reference proteome</keyword>
<evidence type="ECO:0000313" key="1">
    <source>
        <dbReference type="EMBL" id="EDP96287.1"/>
    </source>
</evidence>
<dbReference type="HOGENOM" id="CLU_1007543_0_0_10"/>
<dbReference type="Proteomes" id="UP000002945">
    <property type="component" value="Unassembled WGS sequence"/>
</dbReference>
<organism evidence="1 2">
    <name type="scientific">Kordia algicida OT-1</name>
    <dbReference type="NCBI Taxonomy" id="391587"/>
    <lineage>
        <taxon>Bacteria</taxon>
        <taxon>Pseudomonadati</taxon>
        <taxon>Bacteroidota</taxon>
        <taxon>Flavobacteriia</taxon>
        <taxon>Flavobacteriales</taxon>
        <taxon>Flavobacteriaceae</taxon>
        <taxon>Kordia</taxon>
    </lineage>
</organism>
<sequence length="276" mass="31557">MDKNAQLIIAKNIAESKLKQYTFLKLDKHLISSIRQYLVFFSNYVKDSKKVEIIMHASEVEGGLDIAFDFPETTTKEELQTWLNEYLGFLKTDKNNLQVNAVDDVTDKEADVLILKLKNQIQHFKHSLDILQVENNLLKSQNEQITDITKLLASKSDQFFIPIGNNNSIVKEQSNTTDKTQFIGSSFHKSEINISEIDDKIVDLIKTLSKNTKQEKKLLSNLETLKSETASEKEKKKSGSMIRKFLETCNTEVAKEVIQTISENGEGWIQYIGTLF</sequence>
<dbReference type="EMBL" id="ABIB01000004">
    <property type="protein sequence ID" value="EDP96287.1"/>
    <property type="molecule type" value="Genomic_DNA"/>
</dbReference>
<reference evidence="1 2" key="1">
    <citation type="journal article" date="2011" name="J. Bacteriol.">
        <title>Genome sequence of the algicidal bacterium Kordia algicida OT-1.</title>
        <authorList>
            <person name="Lee H.S."/>
            <person name="Kang S.G."/>
            <person name="Kwon K.K."/>
            <person name="Lee J.H."/>
            <person name="Kim S.J."/>
        </authorList>
    </citation>
    <scope>NUCLEOTIDE SEQUENCE [LARGE SCALE GENOMIC DNA]</scope>
    <source>
        <strain evidence="1 2">OT-1</strain>
    </source>
</reference>
<evidence type="ECO:0000313" key="2">
    <source>
        <dbReference type="Proteomes" id="UP000002945"/>
    </source>
</evidence>
<dbReference type="RefSeq" id="WP_007093117.1">
    <property type="nucleotide sequence ID" value="NZ_CP142125.1"/>
</dbReference>
<proteinExistence type="predicted"/>
<name>A9DUG3_9FLAO</name>
<protein>
    <submittedName>
        <fullName evidence="1">Uncharacterized protein</fullName>
    </submittedName>
</protein>
<dbReference type="OrthoDB" id="9823951at2"/>